<feature type="domain" description="Galactosyltransferase C-terminal" evidence="3">
    <location>
        <begin position="178"/>
        <end position="237"/>
    </location>
</feature>
<comment type="caution">
    <text evidence="4">The sequence shown here is derived from an EMBL/GenBank/DDBJ whole genome shotgun (WGS) entry which is preliminary data.</text>
</comment>
<dbReference type="AlphaFoldDB" id="A0A545UCY3"/>
<dbReference type="InterPro" id="IPR050834">
    <property type="entry name" value="Glycosyltransf_2"/>
</dbReference>
<dbReference type="SUPFAM" id="SSF53448">
    <property type="entry name" value="Nucleotide-diphospho-sugar transferases"/>
    <property type="match status" value="1"/>
</dbReference>
<evidence type="ECO:0000259" key="3">
    <source>
        <dbReference type="Pfam" id="PF02709"/>
    </source>
</evidence>
<dbReference type="GO" id="GO:0016740">
    <property type="term" value="F:transferase activity"/>
    <property type="evidence" value="ECO:0007669"/>
    <property type="project" value="UniProtKB-KW"/>
</dbReference>
<dbReference type="EMBL" id="VIKS01000008">
    <property type="protein sequence ID" value="TQV87327.1"/>
    <property type="molecule type" value="Genomic_DNA"/>
</dbReference>
<dbReference type="RefSeq" id="WP_142893956.1">
    <property type="nucleotide sequence ID" value="NZ_ML660164.1"/>
</dbReference>
<organism evidence="4 5">
    <name type="scientific">Aliikangiella coralliicola</name>
    <dbReference type="NCBI Taxonomy" id="2592383"/>
    <lineage>
        <taxon>Bacteria</taxon>
        <taxon>Pseudomonadati</taxon>
        <taxon>Pseudomonadota</taxon>
        <taxon>Gammaproteobacteria</taxon>
        <taxon>Oceanospirillales</taxon>
        <taxon>Pleioneaceae</taxon>
        <taxon>Aliikangiella</taxon>
    </lineage>
</organism>
<dbReference type="Proteomes" id="UP000315439">
    <property type="component" value="Unassembled WGS sequence"/>
</dbReference>
<protein>
    <submittedName>
        <fullName evidence="4">Glycosyltransferase</fullName>
    </submittedName>
</protein>
<evidence type="ECO:0000313" key="4">
    <source>
        <dbReference type="EMBL" id="TQV87327.1"/>
    </source>
</evidence>
<keyword evidence="5" id="KW-1185">Reference proteome</keyword>
<accession>A0A545UCY3</accession>
<name>A0A545UCY3_9GAMM</name>
<gene>
    <name evidence="4" type="ORF">FLL46_12825</name>
</gene>
<dbReference type="Pfam" id="PF00535">
    <property type="entry name" value="Glycos_transf_2"/>
    <property type="match status" value="1"/>
</dbReference>
<dbReference type="OrthoDB" id="9801954at2"/>
<sequence>MKVFSVVIPTYNSEKILSYTLESLIQQSLDVNQFEVIVCDDGSSDNTKECVKSYRSQLDIHYLFQEDKGFRAARARNMGLNKAVGKNIFFLDSGVILERAALQQHATALSSQSHDINIGFCHGFEEFESTENEYLKLIELLDFVTVFKRLSGARDAVDCRQRLLKEIGHKNGFIAHPWLMFWGGHLSCSTELLKSVDGFDEKFTRWGGEDVELGLRLYREGHRFSLLEDALAYHIPHQKVESATPQTSHDNCHYIHNKHQLALTRRMLTEDWQTIIRSVA</sequence>
<evidence type="ECO:0000259" key="2">
    <source>
        <dbReference type="Pfam" id="PF00535"/>
    </source>
</evidence>
<dbReference type="InterPro" id="IPR001173">
    <property type="entry name" value="Glyco_trans_2-like"/>
</dbReference>
<dbReference type="InterPro" id="IPR027791">
    <property type="entry name" value="Galactosyl_T_C"/>
</dbReference>
<dbReference type="Pfam" id="PF02709">
    <property type="entry name" value="Glyco_transf_7C"/>
    <property type="match status" value="1"/>
</dbReference>
<keyword evidence="1 4" id="KW-0808">Transferase</keyword>
<reference evidence="4 5" key="1">
    <citation type="submission" date="2019-07" db="EMBL/GenBank/DDBJ databases">
        <title>Draft genome for Aliikangiella sp. M105.</title>
        <authorList>
            <person name="Wang G."/>
        </authorList>
    </citation>
    <scope>NUCLEOTIDE SEQUENCE [LARGE SCALE GENOMIC DNA]</scope>
    <source>
        <strain evidence="4 5">M105</strain>
    </source>
</reference>
<feature type="domain" description="Glycosyltransferase 2-like" evidence="2">
    <location>
        <begin position="5"/>
        <end position="127"/>
    </location>
</feature>
<dbReference type="Gene3D" id="3.90.550.10">
    <property type="entry name" value="Spore Coat Polysaccharide Biosynthesis Protein SpsA, Chain A"/>
    <property type="match status" value="1"/>
</dbReference>
<evidence type="ECO:0000256" key="1">
    <source>
        <dbReference type="ARBA" id="ARBA00022679"/>
    </source>
</evidence>
<evidence type="ECO:0000313" key="5">
    <source>
        <dbReference type="Proteomes" id="UP000315439"/>
    </source>
</evidence>
<proteinExistence type="predicted"/>
<dbReference type="PANTHER" id="PTHR43685:SF3">
    <property type="entry name" value="SLR2126 PROTEIN"/>
    <property type="match status" value="1"/>
</dbReference>
<dbReference type="PANTHER" id="PTHR43685">
    <property type="entry name" value="GLYCOSYLTRANSFERASE"/>
    <property type="match status" value="1"/>
</dbReference>
<dbReference type="InterPro" id="IPR029044">
    <property type="entry name" value="Nucleotide-diphossugar_trans"/>
</dbReference>